<dbReference type="Proteomes" id="UP000633278">
    <property type="component" value="Unassembled WGS sequence"/>
</dbReference>
<dbReference type="AlphaFoldDB" id="A0A917MF50"/>
<dbReference type="RefSeq" id="WP_188599404.1">
    <property type="nucleotide sequence ID" value="NZ_BMJW01000003.1"/>
</dbReference>
<evidence type="ECO:0000256" key="1">
    <source>
        <dbReference type="SAM" id="SignalP"/>
    </source>
</evidence>
<evidence type="ECO:0000313" key="2">
    <source>
        <dbReference type="EMBL" id="GGH02756.1"/>
    </source>
</evidence>
<sequence length="140" mass="15604">MKLLAIIFSIVCISQFSANTQELADKRKITVTVPNVTSDKGAVHYALYTKKTFMQVPIQSKIAAIKNKKSVVVFENVPEGEYAIICFHDANGNKEMDFSERGMPIEDYGMSNNSTSFGPPQFLDAKFVVADKNVTLEIKF</sequence>
<name>A0A917MF50_9FLAO</name>
<dbReference type="InterPro" id="IPR018673">
    <property type="entry name" value="DUF2141"/>
</dbReference>
<comment type="caution">
    <text evidence="2">The sequence shown here is derived from an EMBL/GenBank/DDBJ whole genome shotgun (WGS) entry which is preliminary data.</text>
</comment>
<evidence type="ECO:0000313" key="3">
    <source>
        <dbReference type="Proteomes" id="UP000633278"/>
    </source>
</evidence>
<dbReference type="Pfam" id="PF09912">
    <property type="entry name" value="DUF2141"/>
    <property type="match status" value="1"/>
</dbReference>
<organism evidence="2 3">
    <name type="scientific">Polaribacter pacificus</name>
    <dbReference type="NCBI Taxonomy" id="1775173"/>
    <lineage>
        <taxon>Bacteria</taxon>
        <taxon>Pseudomonadati</taxon>
        <taxon>Bacteroidota</taxon>
        <taxon>Flavobacteriia</taxon>
        <taxon>Flavobacteriales</taxon>
        <taxon>Flavobacteriaceae</taxon>
    </lineage>
</organism>
<protein>
    <recommendedName>
        <fullName evidence="4">DUF2141 domain-containing protein</fullName>
    </recommendedName>
</protein>
<gene>
    <name evidence="2" type="ORF">GCM10011416_22010</name>
</gene>
<proteinExistence type="predicted"/>
<dbReference type="EMBL" id="BMJW01000003">
    <property type="protein sequence ID" value="GGH02756.1"/>
    <property type="molecule type" value="Genomic_DNA"/>
</dbReference>
<reference evidence="2" key="2">
    <citation type="submission" date="2020-09" db="EMBL/GenBank/DDBJ databases">
        <authorList>
            <person name="Sun Q."/>
            <person name="Zhou Y."/>
        </authorList>
    </citation>
    <scope>NUCLEOTIDE SEQUENCE</scope>
    <source>
        <strain evidence="2">CGMCC 1.15763</strain>
    </source>
</reference>
<keyword evidence="3" id="KW-1185">Reference proteome</keyword>
<keyword evidence="1" id="KW-0732">Signal</keyword>
<feature type="chain" id="PRO_5036765388" description="DUF2141 domain-containing protein" evidence="1">
    <location>
        <begin position="19"/>
        <end position="140"/>
    </location>
</feature>
<reference evidence="2" key="1">
    <citation type="journal article" date="2014" name="Int. J. Syst. Evol. Microbiol.">
        <title>Complete genome sequence of Corynebacterium casei LMG S-19264T (=DSM 44701T), isolated from a smear-ripened cheese.</title>
        <authorList>
            <consortium name="US DOE Joint Genome Institute (JGI-PGF)"/>
            <person name="Walter F."/>
            <person name="Albersmeier A."/>
            <person name="Kalinowski J."/>
            <person name="Ruckert C."/>
        </authorList>
    </citation>
    <scope>NUCLEOTIDE SEQUENCE</scope>
    <source>
        <strain evidence="2">CGMCC 1.15763</strain>
    </source>
</reference>
<feature type="signal peptide" evidence="1">
    <location>
        <begin position="1"/>
        <end position="18"/>
    </location>
</feature>
<evidence type="ECO:0008006" key="4">
    <source>
        <dbReference type="Google" id="ProtNLM"/>
    </source>
</evidence>
<accession>A0A917MF50</accession>